<keyword evidence="2" id="KW-0489">Methyltransferase</keyword>
<dbReference type="RefSeq" id="WP_155177774.1">
    <property type="nucleotide sequence ID" value="NZ_WNAK01000022.1"/>
</dbReference>
<dbReference type="GO" id="GO:0032259">
    <property type="term" value="P:methylation"/>
    <property type="evidence" value="ECO:0007669"/>
    <property type="project" value="UniProtKB-KW"/>
</dbReference>
<evidence type="ECO:0000313" key="2">
    <source>
        <dbReference type="EMBL" id="MTR83309.1"/>
    </source>
</evidence>
<dbReference type="Gene3D" id="3.40.50.150">
    <property type="entry name" value="Vaccinia Virus protein VP39"/>
    <property type="match status" value="1"/>
</dbReference>
<evidence type="ECO:0000259" key="1">
    <source>
        <dbReference type="Pfam" id="PF02384"/>
    </source>
</evidence>
<dbReference type="EMBL" id="WNAL01000075">
    <property type="protein sequence ID" value="MTR83309.1"/>
    <property type="molecule type" value="Genomic_DNA"/>
</dbReference>
<dbReference type="InterPro" id="IPR029063">
    <property type="entry name" value="SAM-dependent_MTases_sf"/>
</dbReference>
<dbReference type="GO" id="GO:0008170">
    <property type="term" value="F:N-methyltransferase activity"/>
    <property type="evidence" value="ECO:0007669"/>
    <property type="project" value="InterPro"/>
</dbReference>
<dbReference type="AlphaFoldDB" id="A0A844KS67"/>
<dbReference type="Proteomes" id="UP000446657">
    <property type="component" value="Unassembled WGS sequence"/>
</dbReference>
<dbReference type="InterPro" id="IPR052916">
    <property type="entry name" value="Type-I_RE_MTase_Subunit"/>
</dbReference>
<dbReference type="InterPro" id="IPR003356">
    <property type="entry name" value="DNA_methylase_A-5"/>
</dbReference>
<accession>A0A844KS67</accession>
<dbReference type="PANTHER" id="PTHR42998">
    <property type="entry name" value="TYPE I RESTRICTION ENZYME HINDVIIP M PROTEIN-RELATED"/>
    <property type="match status" value="1"/>
</dbReference>
<organism evidence="2 3">
    <name type="scientific">Roseburia faecis</name>
    <dbReference type="NCBI Taxonomy" id="301302"/>
    <lineage>
        <taxon>Bacteria</taxon>
        <taxon>Bacillati</taxon>
        <taxon>Bacillota</taxon>
        <taxon>Clostridia</taxon>
        <taxon>Lachnospirales</taxon>
        <taxon>Lachnospiraceae</taxon>
        <taxon>Roseburia</taxon>
    </lineage>
</organism>
<sequence>MATRKSKKLDTFEGLYKRLEEVILANSGENEFEEIFKLVVLKLWNELNDEPVELTMDKANLKLRKIDLLWGGVLSEPRLLLCEEHYQICVSILKTFSLLKDGYEGVDGIFEFLISKEKKGSKGQYFTPRYIVDFCAKVINPKPGETILDPAAGSGAFLYHAKQNCDGINANDLWGFDFDIVATRVAKLLMYVSKLEKSHIYRVNSLIKNNKVSDGENITSIEDILRIEKQKELFDIIMTNPPFAGEITESEILESYFVSTGKNRIERDILFIERCIELLKPNGRMSIVLPDNIFGSRETEDLRRWINEKCRIIGVVGIPRNTFMPHTAVKTSILFLQKREKKSKCEENIFFAISEKPGKDGRGNILYKGDIHTWAEVDHDLNDILLEFNDFKNAEKIGW</sequence>
<proteinExistence type="predicted"/>
<gene>
    <name evidence="2" type="ORF">GMD30_16965</name>
</gene>
<protein>
    <submittedName>
        <fullName evidence="2">N-6 DNA methylase</fullName>
    </submittedName>
</protein>
<name>A0A844KS67_9FIRM</name>
<keyword evidence="2" id="KW-0808">Transferase</keyword>
<dbReference type="CDD" id="cd02440">
    <property type="entry name" value="AdoMet_MTases"/>
    <property type="match status" value="1"/>
</dbReference>
<feature type="domain" description="DNA methylase adenine-specific" evidence="1">
    <location>
        <begin position="109"/>
        <end position="378"/>
    </location>
</feature>
<dbReference type="Pfam" id="PF02384">
    <property type="entry name" value="N6_Mtase"/>
    <property type="match status" value="1"/>
</dbReference>
<evidence type="ECO:0000313" key="3">
    <source>
        <dbReference type="Proteomes" id="UP000446657"/>
    </source>
</evidence>
<dbReference type="SUPFAM" id="SSF53335">
    <property type="entry name" value="S-adenosyl-L-methionine-dependent methyltransferases"/>
    <property type="match status" value="1"/>
</dbReference>
<dbReference type="PANTHER" id="PTHR42998:SF1">
    <property type="entry name" value="TYPE I RESTRICTION ENZYME HINDI METHYLASE SUBUNIT"/>
    <property type="match status" value="1"/>
</dbReference>
<comment type="caution">
    <text evidence="2">The sequence shown here is derived from an EMBL/GenBank/DDBJ whole genome shotgun (WGS) entry which is preliminary data.</text>
</comment>
<dbReference type="PRINTS" id="PR00507">
    <property type="entry name" value="N12N6MTFRASE"/>
</dbReference>
<dbReference type="GO" id="GO:0003677">
    <property type="term" value="F:DNA binding"/>
    <property type="evidence" value="ECO:0007669"/>
    <property type="project" value="InterPro"/>
</dbReference>
<reference evidence="2 3" key="1">
    <citation type="journal article" date="2019" name="Nat. Med.">
        <title>A library of human gut bacterial isolates paired with longitudinal multiomics data enables mechanistic microbiome research.</title>
        <authorList>
            <person name="Poyet M."/>
            <person name="Groussin M."/>
            <person name="Gibbons S.M."/>
            <person name="Avila-Pacheco J."/>
            <person name="Jiang X."/>
            <person name="Kearney S.M."/>
            <person name="Perrotta A.R."/>
            <person name="Berdy B."/>
            <person name="Zhao S."/>
            <person name="Lieberman T.D."/>
            <person name="Swanson P.K."/>
            <person name="Smith M."/>
            <person name="Roesemann S."/>
            <person name="Alexander J.E."/>
            <person name="Rich S.A."/>
            <person name="Livny J."/>
            <person name="Vlamakis H."/>
            <person name="Clish C."/>
            <person name="Bullock K."/>
            <person name="Deik A."/>
            <person name="Scott J."/>
            <person name="Pierce K.A."/>
            <person name="Xavier R.J."/>
            <person name="Alm E.J."/>
        </authorList>
    </citation>
    <scope>NUCLEOTIDE SEQUENCE [LARGE SCALE GENOMIC DNA]</scope>
    <source>
        <strain evidence="2 3">BIOML-A1</strain>
    </source>
</reference>